<keyword evidence="2" id="KW-1185">Reference proteome</keyword>
<reference evidence="1" key="1">
    <citation type="submission" date="2020-11" db="EMBL/GenBank/DDBJ databases">
        <authorList>
            <person name="Whitehead M."/>
        </authorList>
    </citation>
    <scope>NUCLEOTIDE SEQUENCE</scope>
    <source>
        <strain evidence="1">EGII</strain>
    </source>
</reference>
<dbReference type="AlphaFoldDB" id="A0A811USS7"/>
<dbReference type="EMBL" id="CAJHJT010000023">
    <property type="protein sequence ID" value="CAD7000817.1"/>
    <property type="molecule type" value="Genomic_DNA"/>
</dbReference>
<evidence type="ECO:0000313" key="1">
    <source>
        <dbReference type="EMBL" id="CAD7000817.1"/>
    </source>
</evidence>
<accession>A0A811USS7</accession>
<organism evidence="1 2">
    <name type="scientific">Ceratitis capitata</name>
    <name type="common">Mediterranean fruit fly</name>
    <name type="synonym">Tephritis capitata</name>
    <dbReference type="NCBI Taxonomy" id="7213"/>
    <lineage>
        <taxon>Eukaryota</taxon>
        <taxon>Metazoa</taxon>
        <taxon>Ecdysozoa</taxon>
        <taxon>Arthropoda</taxon>
        <taxon>Hexapoda</taxon>
        <taxon>Insecta</taxon>
        <taxon>Pterygota</taxon>
        <taxon>Neoptera</taxon>
        <taxon>Endopterygota</taxon>
        <taxon>Diptera</taxon>
        <taxon>Brachycera</taxon>
        <taxon>Muscomorpha</taxon>
        <taxon>Tephritoidea</taxon>
        <taxon>Tephritidae</taxon>
        <taxon>Ceratitis</taxon>
        <taxon>Ceratitis</taxon>
    </lineage>
</organism>
<protein>
    <submittedName>
        <fullName evidence="1">(Mediterranean fruit fly) hypothetical protein</fullName>
    </submittedName>
</protein>
<comment type="caution">
    <text evidence="1">The sequence shown here is derived from an EMBL/GenBank/DDBJ whole genome shotgun (WGS) entry which is preliminary data.</text>
</comment>
<proteinExistence type="predicted"/>
<evidence type="ECO:0000313" key="2">
    <source>
        <dbReference type="Proteomes" id="UP000606786"/>
    </source>
</evidence>
<gene>
    <name evidence="1" type="ORF">CCAP1982_LOCUS9292</name>
</gene>
<sequence>MSLKIKVHIAFGAVRNFKQPFSATAEPIRFLEEAEQFLNALKVHDHLGRTITNSFKFIKGCLLNITSLRRLWRLCQKINGN</sequence>
<name>A0A811USS7_CERCA</name>
<dbReference type="Proteomes" id="UP000606786">
    <property type="component" value="Unassembled WGS sequence"/>
</dbReference>